<dbReference type="PANTHER" id="PTHR30514">
    <property type="entry name" value="GLUCOKINASE"/>
    <property type="match status" value="1"/>
</dbReference>
<dbReference type="EMBL" id="SODD01000025">
    <property type="protein sequence ID" value="TDW16324.1"/>
    <property type="molecule type" value="Genomic_DNA"/>
</dbReference>
<dbReference type="Gene3D" id="1.10.10.10">
    <property type="entry name" value="Winged helix-like DNA-binding domain superfamily/Winged helix DNA-binding domain"/>
    <property type="match status" value="1"/>
</dbReference>
<keyword evidence="3" id="KW-0804">Transcription</keyword>
<dbReference type="Gene3D" id="3.40.50.10490">
    <property type="entry name" value="Glucose-6-phosphate isomerase like protein, domain 1"/>
    <property type="match status" value="1"/>
</dbReference>
<evidence type="ECO:0000259" key="4">
    <source>
        <dbReference type="PROSITE" id="PS51071"/>
    </source>
</evidence>
<dbReference type="AlphaFoldDB" id="A0A4V3G6R1"/>
<evidence type="ECO:0000259" key="5">
    <source>
        <dbReference type="PROSITE" id="PS51464"/>
    </source>
</evidence>
<feature type="domain" description="HTH rpiR-type" evidence="4">
    <location>
        <begin position="1"/>
        <end position="76"/>
    </location>
</feature>
<evidence type="ECO:0000256" key="3">
    <source>
        <dbReference type="ARBA" id="ARBA00023163"/>
    </source>
</evidence>
<evidence type="ECO:0000256" key="2">
    <source>
        <dbReference type="ARBA" id="ARBA00023125"/>
    </source>
</evidence>
<dbReference type="InterPro" id="IPR009057">
    <property type="entry name" value="Homeodomain-like_sf"/>
</dbReference>
<dbReference type="CDD" id="cd05013">
    <property type="entry name" value="SIS_RpiR"/>
    <property type="match status" value="1"/>
</dbReference>
<keyword evidence="2" id="KW-0238">DNA-binding</keyword>
<dbReference type="Proteomes" id="UP000294743">
    <property type="component" value="Unassembled WGS sequence"/>
</dbReference>
<dbReference type="InterPro" id="IPR001347">
    <property type="entry name" value="SIS_dom"/>
</dbReference>
<evidence type="ECO:0000256" key="1">
    <source>
        <dbReference type="ARBA" id="ARBA00023015"/>
    </source>
</evidence>
<dbReference type="PANTHER" id="PTHR30514:SF1">
    <property type="entry name" value="HTH-TYPE TRANSCRIPTIONAL REGULATOR HEXR-RELATED"/>
    <property type="match status" value="1"/>
</dbReference>
<sequence length="278" mass="31213">MSVLIKLRDYRNLPEAEKQIRDFILKDPKRIVDMTIYEVAKETFTSTATVVRLCKRVGAKGFNQFKIMIASELQGFENVHLNVLDTTTVSRDDSPKTVIDKITNIDVHSIEETRIILNEDSLVEAANRIHKAQVVDFYGIGASNVVALDATYKFMRIGKNVACYQLNDRQWVQALNSSSKHVAMVFSYSGETKEMIDIANECQKNGCYVICITSSTSNTLASIADVSIAVSSRETLFRSGAMASRITQLYIVDILYALVSQLDYDQAIEKVNKTRITN</sequence>
<dbReference type="InterPro" id="IPR035472">
    <property type="entry name" value="RpiR-like_SIS"/>
</dbReference>
<dbReference type="Pfam" id="PF01380">
    <property type="entry name" value="SIS"/>
    <property type="match status" value="1"/>
</dbReference>
<dbReference type="SUPFAM" id="SSF46689">
    <property type="entry name" value="Homeodomain-like"/>
    <property type="match status" value="1"/>
</dbReference>
<dbReference type="GO" id="GO:0003700">
    <property type="term" value="F:DNA-binding transcription factor activity"/>
    <property type="evidence" value="ECO:0007669"/>
    <property type="project" value="InterPro"/>
</dbReference>
<feature type="domain" description="SIS" evidence="5">
    <location>
        <begin position="125"/>
        <end position="265"/>
    </location>
</feature>
<dbReference type="PROSITE" id="PS51464">
    <property type="entry name" value="SIS"/>
    <property type="match status" value="1"/>
</dbReference>
<organism evidence="6 7">
    <name type="scientific">Breznakia blatticola</name>
    <dbReference type="NCBI Taxonomy" id="1754012"/>
    <lineage>
        <taxon>Bacteria</taxon>
        <taxon>Bacillati</taxon>
        <taxon>Bacillota</taxon>
        <taxon>Erysipelotrichia</taxon>
        <taxon>Erysipelotrichales</taxon>
        <taxon>Erysipelotrichaceae</taxon>
        <taxon>Breznakia</taxon>
    </lineage>
</organism>
<dbReference type="GO" id="GO:1901135">
    <property type="term" value="P:carbohydrate derivative metabolic process"/>
    <property type="evidence" value="ECO:0007669"/>
    <property type="project" value="InterPro"/>
</dbReference>
<keyword evidence="1" id="KW-0805">Transcription regulation</keyword>
<proteinExistence type="predicted"/>
<keyword evidence="7" id="KW-1185">Reference proteome</keyword>
<name>A0A4V3G6R1_9FIRM</name>
<dbReference type="PROSITE" id="PS51071">
    <property type="entry name" value="HTH_RPIR"/>
    <property type="match status" value="1"/>
</dbReference>
<dbReference type="InterPro" id="IPR000281">
    <property type="entry name" value="HTH_RpiR"/>
</dbReference>
<comment type="caution">
    <text evidence="6">The sequence shown here is derived from an EMBL/GenBank/DDBJ whole genome shotgun (WGS) entry which is preliminary data.</text>
</comment>
<dbReference type="InterPro" id="IPR036388">
    <property type="entry name" value="WH-like_DNA-bd_sf"/>
</dbReference>
<dbReference type="GO" id="GO:0003677">
    <property type="term" value="F:DNA binding"/>
    <property type="evidence" value="ECO:0007669"/>
    <property type="project" value="UniProtKB-KW"/>
</dbReference>
<reference evidence="6 7" key="1">
    <citation type="submission" date="2019-03" db="EMBL/GenBank/DDBJ databases">
        <title>Genomic Encyclopedia of Type Strains, Phase IV (KMG-IV): sequencing the most valuable type-strain genomes for metagenomic binning, comparative biology and taxonomic classification.</title>
        <authorList>
            <person name="Goeker M."/>
        </authorList>
    </citation>
    <scope>NUCLEOTIDE SEQUENCE [LARGE SCALE GENOMIC DNA]</scope>
    <source>
        <strain evidence="6 7">DSM 28867</strain>
    </source>
</reference>
<dbReference type="RefSeq" id="WP_208318309.1">
    <property type="nucleotide sequence ID" value="NZ_SODD01000025.1"/>
</dbReference>
<dbReference type="Pfam" id="PF01418">
    <property type="entry name" value="HTH_6"/>
    <property type="match status" value="1"/>
</dbReference>
<dbReference type="InterPro" id="IPR047640">
    <property type="entry name" value="RpiR-like"/>
</dbReference>
<dbReference type="GO" id="GO:0097367">
    <property type="term" value="F:carbohydrate derivative binding"/>
    <property type="evidence" value="ECO:0007669"/>
    <property type="project" value="InterPro"/>
</dbReference>
<evidence type="ECO:0000313" key="7">
    <source>
        <dbReference type="Proteomes" id="UP000294743"/>
    </source>
</evidence>
<gene>
    <name evidence="6" type="ORF">EDD63_12521</name>
</gene>
<evidence type="ECO:0000313" key="6">
    <source>
        <dbReference type="EMBL" id="TDW16324.1"/>
    </source>
</evidence>
<dbReference type="SUPFAM" id="SSF53697">
    <property type="entry name" value="SIS domain"/>
    <property type="match status" value="1"/>
</dbReference>
<protein>
    <submittedName>
        <fullName evidence="6">RpiR family transcriptional regulator</fullName>
    </submittedName>
</protein>
<accession>A0A4V3G6R1</accession>
<dbReference type="InterPro" id="IPR046348">
    <property type="entry name" value="SIS_dom_sf"/>
</dbReference>